<gene>
    <name evidence="1" type="ORF">V865_007194</name>
</gene>
<evidence type="ECO:0008006" key="3">
    <source>
        <dbReference type="Google" id="ProtNLM"/>
    </source>
</evidence>
<accession>A0AAX4KSP3</accession>
<evidence type="ECO:0000313" key="1">
    <source>
        <dbReference type="EMBL" id="WWD09074.1"/>
    </source>
</evidence>
<evidence type="ECO:0000313" key="2">
    <source>
        <dbReference type="Proteomes" id="UP001358614"/>
    </source>
</evidence>
<name>A0AAX4KSP3_9TREE</name>
<protein>
    <recommendedName>
        <fullName evidence="3">BTB domain-containing protein</fullName>
    </recommendedName>
</protein>
<dbReference type="GeneID" id="91105995"/>
<dbReference type="AlphaFoldDB" id="A0AAX4KSP3"/>
<dbReference type="KEGG" id="ker:91105995"/>
<dbReference type="Proteomes" id="UP001358614">
    <property type="component" value="Chromosome 2"/>
</dbReference>
<keyword evidence="2" id="KW-1185">Reference proteome</keyword>
<proteinExistence type="predicted"/>
<dbReference type="EMBL" id="CP144090">
    <property type="protein sequence ID" value="WWD09074.1"/>
    <property type="molecule type" value="Genomic_DNA"/>
</dbReference>
<sequence>MSTTTPSGSSKHTRSEDEDQIHWFHRFGDLQLRFTDKIIFKVFSERLGAVNSVFKDMMDIGQQKSSTTGTKRKSPPDADVIDVECKSKILEIFLDMINVPKPSPLTSDFVCSLRLQEFCDKFDITGNIKDMVTDWSSLATKFKPSE</sequence>
<reference evidence="1 2" key="1">
    <citation type="submission" date="2024-01" db="EMBL/GenBank/DDBJ databases">
        <title>Comparative genomics of Cryptococcus and Kwoniella reveals pathogenesis evolution and contrasting modes of karyotype evolution via chromosome fusion or intercentromeric recombination.</title>
        <authorList>
            <person name="Coelho M.A."/>
            <person name="David-Palma M."/>
            <person name="Shea T."/>
            <person name="Bowers K."/>
            <person name="McGinley-Smith S."/>
            <person name="Mohammad A.W."/>
            <person name="Gnirke A."/>
            <person name="Yurkov A.M."/>
            <person name="Nowrousian M."/>
            <person name="Sun S."/>
            <person name="Cuomo C.A."/>
            <person name="Heitman J."/>
        </authorList>
    </citation>
    <scope>NUCLEOTIDE SEQUENCE [LARGE SCALE GENOMIC DNA]</scope>
    <source>
        <strain evidence="1 2">PYCC6329</strain>
    </source>
</reference>
<dbReference type="RefSeq" id="XP_066087041.1">
    <property type="nucleotide sequence ID" value="XM_066230944.1"/>
</dbReference>
<organism evidence="1 2">
    <name type="scientific">Kwoniella europaea PYCC6329</name>
    <dbReference type="NCBI Taxonomy" id="1423913"/>
    <lineage>
        <taxon>Eukaryota</taxon>
        <taxon>Fungi</taxon>
        <taxon>Dikarya</taxon>
        <taxon>Basidiomycota</taxon>
        <taxon>Agaricomycotina</taxon>
        <taxon>Tremellomycetes</taxon>
        <taxon>Tremellales</taxon>
        <taxon>Cryptococcaceae</taxon>
        <taxon>Kwoniella</taxon>
    </lineage>
</organism>